<dbReference type="AlphaFoldDB" id="A0A383AVY6"/>
<proteinExistence type="predicted"/>
<protein>
    <submittedName>
        <fullName evidence="1">Uncharacterized protein</fullName>
    </submittedName>
</protein>
<gene>
    <name evidence="1" type="ORF">METZ01_LOCUS464861</name>
</gene>
<feature type="non-terminal residue" evidence="1">
    <location>
        <position position="1"/>
    </location>
</feature>
<organism evidence="1">
    <name type="scientific">marine metagenome</name>
    <dbReference type="NCBI Taxonomy" id="408172"/>
    <lineage>
        <taxon>unclassified sequences</taxon>
        <taxon>metagenomes</taxon>
        <taxon>ecological metagenomes</taxon>
    </lineage>
</organism>
<sequence length="56" mass="6272">ESYAELLLQRFEQGTNLMDGKAVTAQIGEYKKLVQLDGRVPPLSEAPSSSSLRRHR</sequence>
<evidence type="ECO:0000313" key="1">
    <source>
        <dbReference type="EMBL" id="SVE12007.1"/>
    </source>
</evidence>
<dbReference type="EMBL" id="UINC01195437">
    <property type="protein sequence ID" value="SVE12007.1"/>
    <property type="molecule type" value="Genomic_DNA"/>
</dbReference>
<reference evidence="1" key="1">
    <citation type="submission" date="2018-05" db="EMBL/GenBank/DDBJ databases">
        <authorList>
            <person name="Lanie J.A."/>
            <person name="Ng W.-L."/>
            <person name="Kazmierczak K.M."/>
            <person name="Andrzejewski T.M."/>
            <person name="Davidsen T.M."/>
            <person name="Wayne K.J."/>
            <person name="Tettelin H."/>
            <person name="Glass J.I."/>
            <person name="Rusch D."/>
            <person name="Podicherti R."/>
            <person name="Tsui H.-C.T."/>
            <person name="Winkler M.E."/>
        </authorList>
    </citation>
    <scope>NUCLEOTIDE SEQUENCE</scope>
</reference>
<name>A0A383AVY6_9ZZZZ</name>
<accession>A0A383AVY6</accession>